<reference evidence="2" key="1">
    <citation type="journal article" date="2020" name="Nat. Commun.">
        <title>Genome assembly of wild tea tree DASZ reveals pedigree and selection history of tea varieties.</title>
        <authorList>
            <person name="Zhang W."/>
            <person name="Zhang Y."/>
            <person name="Qiu H."/>
            <person name="Guo Y."/>
            <person name="Wan H."/>
            <person name="Zhang X."/>
            <person name="Scossa F."/>
            <person name="Alseekh S."/>
            <person name="Zhang Q."/>
            <person name="Wang P."/>
            <person name="Xu L."/>
            <person name="Schmidt M.H."/>
            <person name="Jia X."/>
            <person name="Li D."/>
            <person name="Zhu A."/>
            <person name="Guo F."/>
            <person name="Chen W."/>
            <person name="Ni D."/>
            <person name="Usadel B."/>
            <person name="Fernie A.R."/>
            <person name="Wen W."/>
        </authorList>
    </citation>
    <scope>NUCLEOTIDE SEQUENCE [LARGE SCALE GENOMIC DNA]</scope>
    <source>
        <strain evidence="2">cv. G240</strain>
    </source>
</reference>
<evidence type="ECO:0000313" key="2">
    <source>
        <dbReference type="Proteomes" id="UP000593564"/>
    </source>
</evidence>
<reference evidence="1 2" key="2">
    <citation type="submission" date="2020-07" db="EMBL/GenBank/DDBJ databases">
        <title>Genome assembly of wild tea tree DASZ reveals pedigree and selection history of tea varieties.</title>
        <authorList>
            <person name="Zhang W."/>
        </authorList>
    </citation>
    <scope>NUCLEOTIDE SEQUENCE [LARGE SCALE GENOMIC DNA]</scope>
    <source>
        <strain evidence="2">cv. G240</strain>
        <tissue evidence="1">Leaf</tissue>
    </source>
</reference>
<proteinExistence type="predicted"/>
<keyword evidence="2" id="KW-1185">Reference proteome</keyword>
<dbReference type="AlphaFoldDB" id="A0A7J7GHD0"/>
<sequence length="54" mass="6180">MECDPYPLATLSLWPAASRRNKRGREREIECGVGAYSLLCYSRHELPITITNIK</sequence>
<organism evidence="1 2">
    <name type="scientific">Camellia sinensis</name>
    <name type="common">Tea plant</name>
    <name type="synonym">Thea sinensis</name>
    <dbReference type="NCBI Taxonomy" id="4442"/>
    <lineage>
        <taxon>Eukaryota</taxon>
        <taxon>Viridiplantae</taxon>
        <taxon>Streptophyta</taxon>
        <taxon>Embryophyta</taxon>
        <taxon>Tracheophyta</taxon>
        <taxon>Spermatophyta</taxon>
        <taxon>Magnoliopsida</taxon>
        <taxon>eudicotyledons</taxon>
        <taxon>Gunneridae</taxon>
        <taxon>Pentapetalae</taxon>
        <taxon>asterids</taxon>
        <taxon>Ericales</taxon>
        <taxon>Theaceae</taxon>
        <taxon>Camellia</taxon>
    </lineage>
</organism>
<comment type="caution">
    <text evidence="1">The sequence shown here is derived from an EMBL/GenBank/DDBJ whole genome shotgun (WGS) entry which is preliminary data.</text>
</comment>
<dbReference type="EMBL" id="JACBKZ010000010">
    <property type="protein sequence ID" value="KAF5939907.1"/>
    <property type="molecule type" value="Genomic_DNA"/>
</dbReference>
<gene>
    <name evidence="1" type="ORF">HYC85_021074</name>
</gene>
<evidence type="ECO:0000313" key="1">
    <source>
        <dbReference type="EMBL" id="KAF5939907.1"/>
    </source>
</evidence>
<dbReference type="Proteomes" id="UP000593564">
    <property type="component" value="Unassembled WGS sequence"/>
</dbReference>
<name>A0A7J7GHD0_CAMSI</name>
<accession>A0A7J7GHD0</accession>
<protein>
    <submittedName>
        <fullName evidence="1">Uncharacterized protein</fullName>
    </submittedName>
</protein>